<protein>
    <submittedName>
        <fullName evidence="2">Sulfurtransferase complex subunit TusC</fullName>
    </submittedName>
</protein>
<dbReference type="InterPro" id="IPR003787">
    <property type="entry name" value="Sulphur_relay_DsrE/F-like"/>
</dbReference>
<evidence type="ECO:0000313" key="2">
    <source>
        <dbReference type="EMBL" id="PPI88537.1"/>
    </source>
</evidence>
<dbReference type="Gene3D" id="3.40.1260.10">
    <property type="entry name" value="DsrEFH-like"/>
    <property type="match status" value="1"/>
</dbReference>
<keyword evidence="2" id="KW-0808">Transferase</keyword>
<dbReference type="EMBL" id="PDKR01000003">
    <property type="protein sequence ID" value="PPI88537.1"/>
    <property type="molecule type" value="Genomic_DNA"/>
</dbReference>
<reference evidence="2 3" key="1">
    <citation type="journal article" date="2018" name="Genome Biol. Evol.">
        <title>Cladogenesis and Genomic Streamlining in Extracellular Endosymbionts of Tropical Stink Bugs.</title>
        <authorList>
            <person name="Otero-Bravo A."/>
            <person name="Goffredi S."/>
            <person name="Sabree Z.L."/>
        </authorList>
    </citation>
    <scope>NUCLEOTIDE SEQUENCE [LARGE SCALE GENOMIC DNA]</scope>
    <source>
        <strain evidence="2 3">SoEO</strain>
    </source>
</reference>
<dbReference type="InterPro" id="IPR017462">
    <property type="entry name" value="Sulphur_relay_TusC/DsrF"/>
</dbReference>
<evidence type="ECO:0000313" key="3">
    <source>
        <dbReference type="Proteomes" id="UP000295937"/>
    </source>
</evidence>
<organism evidence="2 3">
    <name type="scientific">Candidatus Pantoea edessiphila</name>
    <dbReference type="NCBI Taxonomy" id="2044610"/>
    <lineage>
        <taxon>Bacteria</taxon>
        <taxon>Pseudomonadati</taxon>
        <taxon>Pseudomonadota</taxon>
        <taxon>Gammaproteobacteria</taxon>
        <taxon>Enterobacterales</taxon>
        <taxon>Erwiniaceae</taxon>
        <taxon>Pantoea</taxon>
    </lineage>
</organism>
<dbReference type="NCBIfam" id="TIGR03010">
    <property type="entry name" value="sulf_tusC_dsrF"/>
    <property type="match status" value="1"/>
</dbReference>
<comment type="similarity">
    <text evidence="1">Belongs to the DsrF/TusC family.</text>
</comment>
<name>A0A2P5T1T1_9GAMM</name>
<dbReference type="Pfam" id="PF02635">
    <property type="entry name" value="DsrE"/>
    <property type="match status" value="1"/>
</dbReference>
<proteinExistence type="inferred from homology"/>
<dbReference type="PANTHER" id="PTHR38780:SF1">
    <property type="entry name" value="PROTEIN TUSC"/>
    <property type="match status" value="1"/>
</dbReference>
<gene>
    <name evidence="2" type="ORF">CRV09_02470</name>
</gene>
<sequence>MNSIAFIFSHMPYGNSVGVEGLNAAIAISDLNTNIGIFFIGDGVLHLNSNQNPDLILGKNYSSTFYILKLYDIKKYFLCLDSLIQRGLSANQLNLLNVVKIVDSKTLRKNLNEYNHILTF</sequence>
<dbReference type="RefSeq" id="WP_136132579.1">
    <property type="nucleotide sequence ID" value="NZ_PDKR01000003.1"/>
</dbReference>
<dbReference type="NCBIfam" id="NF001238">
    <property type="entry name" value="PRK00211.1"/>
    <property type="match status" value="1"/>
</dbReference>
<dbReference type="AlphaFoldDB" id="A0A2P5T1T1"/>
<accession>A0A2P5T1T1</accession>
<dbReference type="OrthoDB" id="9789418at2"/>
<dbReference type="InterPro" id="IPR027396">
    <property type="entry name" value="DsrEFH-like"/>
</dbReference>
<dbReference type="SUPFAM" id="SSF75169">
    <property type="entry name" value="DsrEFH-like"/>
    <property type="match status" value="1"/>
</dbReference>
<evidence type="ECO:0000256" key="1">
    <source>
        <dbReference type="ARBA" id="ARBA00005996"/>
    </source>
</evidence>
<dbReference type="GO" id="GO:0016740">
    <property type="term" value="F:transferase activity"/>
    <property type="evidence" value="ECO:0007669"/>
    <property type="project" value="UniProtKB-KW"/>
</dbReference>
<comment type="caution">
    <text evidence="2">The sequence shown here is derived from an EMBL/GenBank/DDBJ whole genome shotgun (WGS) entry which is preliminary data.</text>
</comment>
<dbReference type="Proteomes" id="UP000295937">
    <property type="component" value="Unassembled WGS sequence"/>
</dbReference>
<dbReference type="PANTHER" id="PTHR38780">
    <property type="entry name" value="PROTEIN TUSC"/>
    <property type="match status" value="1"/>
</dbReference>